<dbReference type="AlphaFoldDB" id="B9KZJ4"/>
<dbReference type="NCBIfam" id="TIGR01509">
    <property type="entry name" value="HAD-SF-IA-v3"/>
    <property type="match status" value="1"/>
</dbReference>
<dbReference type="EMBL" id="CP001275">
    <property type="protein sequence ID" value="ACM05980.1"/>
    <property type="molecule type" value="Genomic_DNA"/>
</dbReference>
<evidence type="ECO:0000313" key="2">
    <source>
        <dbReference type="Proteomes" id="UP000000447"/>
    </source>
</evidence>
<dbReference type="Pfam" id="PF00702">
    <property type="entry name" value="Hydrolase"/>
    <property type="match status" value="1"/>
</dbReference>
<dbReference type="SFLD" id="SFLDS00003">
    <property type="entry name" value="Haloacid_Dehalogenase"/>
    <property type="match status" value="1"/>
</dbReference>
<dbReference type="InterPro" id="IPR036412">
    <property type="entry name" value="HAD-like_sf"/>
</dbReference>
<sequence length="219" mass="23257">MVSAVIFDLDGVLIDSEALQLAAWEQYVARFAQRLPRELLPRLFGRRLADAARIIVAELALPVSPERAAQERDELFLASLPGNVRPMPGAHDLIAALRARGIPLGLATSGHQRYVRLVLDELGLDDAFSVLVTGDDVARGKPAPDCYVLAAARLGSSPGSCVAIEDAPLGVAAARAAGLRCLAVPNDHTRHLDGFAAADAILPGLDAVLPWLESNGWFS</sequence>
<dbReference type="SFLD" id="SFLDG01135">
    <property type="entry name" value="C1.5.6:_HAD__Beta-PGM__Phospha"/>
    <property type="match status" value="1"/>
</dbReference>
<dbReference type="SUPFAM" id="SSF56784">
    <property type="entry name" value="HAD-like"/>
    <property type="match status" value="1"/>
</dbReference>
<accession>B9KZJ4</accession>
<dbReference type="InterPro" id="IPR023214">
    <property type="entry name" value="HAD_sf"/>
</dbReference>
<name>B9KZJ4_THERP</name>
<dbReference type="KEGG" id="tro:trd_1464"/>
<protein>
    <submittedName>
        <fullName evidence="1">Hydrolase, CbbY/CbbZ/GpH/YieH family</fullName>
    </submittedName>
</protein>
<dbReference type="RefSeq" id="WP_015922411.1">
    <property type="nucleotide sequence ID" value="NC_011959.1"/>
</dbReference>
<dbReference type="PANTHER" id="PTHR18901:SF38">
    <property type="entry name" value="PSEUDOURIDINE-5'-PHOSPHATASE"/>
    <property type="match status" value="1"/>
</dbReference>
<dbReference type="HOGENOM" id="CLU_045011_13_3_0"/>
<keyword evidence="2" id="KW-1185">Reference proteome</keyword>
<keyword evidence="1" id="KW-0378">Hydrolase</keyword>
<organism evidence="1 2">
    <name type="scientific">Thermomicrobium roseum (strain ATCC 27502 / DSM 5159 / P-2)</name>
    <dbReference type="NCBI Taxonomy" id="309801"/>
    <lineage>
        <taxon>Bacteria</taxon>
        <taxon>Pseudomonadati</taxon>
        <taxon>Thermomicrobiota</taxon>
        <taxon>Thermomicrobia</taxon>
        <taxon>Thermomicrobiales</taxon>
        <taxon>Thermomicrobiaceae</taxon>
        <taxon>Thermomicrobium</taxon>
    </lineage>
</organism>
<proteinExistence type="predicted"/>
<dbReference type="GO" id="GO:0016787">
    <property type="term" value="F:hydrolase activity"/>
    <property type="evidence" value="ECO:0007669"/>
    <property type="project" value="UniProtKB-KW"/>
</dbReference>
<dbReference type="eggNOG" id="COG0637">
    <property type="taxonomic scope" value="Bacteria"/>
</dbReference>
<dbReference type="STRING" id="309801.trd_1464"/>
<dbReference type="PRINTS" id="PR00413">
    <property type="entry name" value="HADHALOGNASE"/>
</dbReference>
<dbReference type="Gene3D" id="3.40.50.1000">
    <property type="entry name" value="HAD superfamily/HAD-like"/>
    <property type="match status" value="1"/>
</dbReference>
<reference evidence="1 2" key="1">
    <citation type="journal article" date="2009" name="PLoS ONE">
        <title>Complete genome sequence of the aerobic CO-oxidizing thermophile Thermomicrobium roseum.</title>
        <authorList>
            <person name="Wu D."/>
            <person name="Raymond J."/>
            <person name="Wu M."/>
            <person name="Chatterji S."/>
            <person name="Ren Q."/>
            <person name="Graham J.E."/>
            <person name="Bryant D.A."/>
            <person name="Robb F."/>
            <person name="Colman A."/>
            <person name="Tallon L.J."/>
            <person name="Badger J.H."/>
            <person name="Madupu R."/>
            <person name="Ward N.L."/>
            <person name="Eisen J.A."/>
        </authorList>
    </citation>
    <scope>NUCLEOTIDE SEQUENCE [LARGE SCALE GENOMIC DNA]</scope>
    <source>
        <strain evidence="2">ATCC 27502 / DSM 5159 / P-2</strain>
    </source>
</reference>
<dbReference type="PANTHER" id="PTHR18901">
    <property type="entry name" value="2-DEOXYGLUCOSE-6-PHOSPHATE PHOSPHATASE 2"/>
    <property type="match status" value="1"/>
</dbReference>
<dbReference type="SFLD" id="SFLDG01129">
    <property type="entry name" value="C1.5:_HAD__Beta-PGM__Phosphata"/>
    <property type="match status" value="1"/>
</dbReference>
<evidence type="ECO:0000313" key="1">
    <source>
        <dbReference type="EMBL" id="ACM05980.1"/>
    </source>
</evidence>
<gene>
    <name evidence="1" type="ordered locus">trd_1464</name>
</gene>
<dbReference type="InterPro" id="IPR006439">
    <property type="entry name" value="HAD-SF_hydro_IA"/>
</dbReference>
<dbReference type="InterPro" id="IPR023198">
    <property type="entry name" value="PGP-like_dom2"/>
</dbReference>
<dbReference type="Gene3D" id="1.10.150.240">
    <property type="entry name" value="Putative phosphatase, domain 2"/>
    <property type="match status" value="1"/>
</dbReference>
<dbReference type="Proteomes" id="UP000000447">
    <property type="component" value="Chromosome"/>
</dbReference>